<evidence type="ECO:0000259" key="8">
    <source>
        <dbReference type="Pfam" id="PF09335"/>
    </source>
</evidence>
<comment type="subcellular location">
    <subcellularLocation>
        <location evidence="1">Membrane</location>
        <topology evidence="1">Multi-pass membrane protein</topology>
    </subcellularLocation>
</comment>
<evidence type="ECO:0000313" key="10">
    <source>
        <dbReference type="Proteomes" id="UP001497497"/>
    </source>
</evidence>
<keyword evidence="5 7" id="KW-0472">Membrane</keyword>
<reference evidence="9 10" key="1">
    <citation type="submission" date="2024-04" db="EMBL/GenBank/DDBJ databases">
        <authorList>
            <consortium name="Genoscope - CEA"/>
            <person name="William W."/>
        </authorList>
    </citation>
    <scope>NUCLEOTIDE SEQUENCE [LARGE SCALE GENOMIC DNA]</scope>
</reference>
<evidence type="ECO:0000256" key="7">
    <source>
        <dbReference type="SAM" id="Phobius"/>
    </source>
</evidence>
<dbReference type="PANTHER" id="PTHR43220">
    <property type="match status" value="1"/>
</dbReference>
<dbReference type="EMBL" id="CAXITT010001175">
    <property type="protein sequence ID" value="CAL1548107.1"/>
    <property type="molecule type" value="Genomic_DNA"/>
</dbReference>
<evidence type="ECO:0000256" key="4">
    <source>
        <dbReference type="ARBA" id="ARBA00022989"/>
    </source>
</evidence>
<dbReference type="PANTHER" id="PTHR43220:SF21">
    <property type="entry name" value="TRANSMEMBRANE PROTEIN 41A"/>
    <property type="match status" value="1"/>
</dbReference>
<feature type="transmembrane region" description="Helical" evidence="7">
    <location>
        <begin position="16"/>
        <end position="36"/>
    </location>
</feature>
<dbReference type="AlphaFoldDB" id="A0AAV2IQL5"/>
<protein>
    <recommendedName>
        <fullName evidence="8">VTT domain-containing protein</fullName>
    </recommendedName>
</protein>
<proteinExistence type="inferred from homology"/>
<dbReference type="GO" id="GO:0016020">
    <property type="term" value="C:membrane"/>
    <property type="evidence" value="ECO:0007669"/>
    <property type="project" value="UniProtKB-SubCell"/>
</dbReference>
<keyword evidence="2 7" id="KW-0812">Transmembrane</keyword>
<feature type="transmembrane region" description="Helical" evidence="7">
    <location>
        <begin position="112"/>
        <end position="132"/>
    </location>
</feature>
<sequence length="256" mass="29156">MPNDNRIRRQTEGHNWLSILWIPIIFSSATFGLYLLSMGFNYEEDGESFQPNFPTSIEDISEMSKFLILMKTHHLGYLLLVFCAGYIYKQTFAIPGSVFLNLLAGALFGPFYGFPLVCCLTASGATLCYLLSKNFGKPFIMKYFPDKMMLFQDKVQQNKDGLFFFLLFLRLFPMSPSWFMNMVAPIVGIPIHLFFLSVLIGLMPYNFICVQTGSVLSQITSVSDIFTVWTLLKMLMVALAALLPGIGIKWFHFKTD</sequence>
<feature type="transmembrane region" description="Helical" evidence="7">
    <location>
        <begin position="226"/>
        <end position="251"/>
    </location>
</feature>
<keyword evidence="10" id="KW-1185">Reference proteome</keyword>
<evidence type="ECO:0000256" key="2">
    <source>
        <dbReference type="ARBA" id="ARBA00022692"/>
    </source>
</evidence>
<dbReference type="InterPro" id="IPR032816">
    <property type="entry name" value="VTT_dom"/>
</dbReference>
<organism evidence="9 10">
    <name type="scientific">Lymnaea stagnalis</name>
    <name type="common">Great pond snail</name>
    <name type="synonym">Helix stagnalis</name>
    <dbReference type="NCBI Taxonomy" id="6523"/>
    <lineage>
        <taxon>Eukaryota</taxon>
        <taxon>Metazoa</taxon>
        <taxon>Spiralia</taxon>
        <taxon>Lophotrochozoa</taxon>
        <taxon>Mollusca</taxon>
        <taxon>Gastropoda</taxon>
        <taxon>Heterobranchia</taxon>
        <taxon>Euthyneura</taxon>
        <taxon>Panpulmonata</taxon>
        <taxon>Hygrophila</taxon>
        <taxon>Lymnaeoidea</taxon>
        <taxon>Lymnaeidae</taxon>
        <taxon>Lymnaea</taxon>
    </lineage>
</organism>
<evidence type="ECO:0000256" key="6">
    <source>
        <dbReference type="ARBA" id="ARBA00025797"/>
    </source>
</evidence>
<accession>A0AAV2IQL5</accession>
<comment type="caution">
    <text evidence="9">The sequence shown here is derived from an EMBL/GenBank/DDBJ whole genome shotgun (WGS) entry which is preliminary data.</text>
</comment>
<dbReference type="Proteomes" id="UP001497497">
    <property type="component" value="Unassembled WGS sequence"/>
</dbReference>
<feature type="transmembrane region" description="Helical" evidence="7">
    <location>
        <begin position="75"/>
        <end position="100"/>
    </location>
</feature>
<dbReference type="InterPro" id="IPR045014">
    <property type="entry name" value="TM41A/B"/>
</dbReference>
<feature type="transmembrane region" description="Helical" evidence="7">
    <location>
        <begin position="162"/>
        <end position="180"/>
    </location>
</feature>
<gene>
    <name evidence="9" type="ORF">GSLYS_00021424001</name>
</gene>
<feature type="transmembrane region" description="Helical" evidence="7">
    <location>
        <begin position="186"/>
        <end position="205"/>
    </location>
</feature>
<evidence type="ECO:0000313" key="9">
    <source>
        <dbReference type="EMBL" id="CAL1548107.1"/>
    </source>
</evidence>
<evidence type="ECO:0000256" key="1">
    <source>
        <dbReference type="ARBA" id="ARBA00004141"/>
    </source>
</evidence>
<evidence type="ECO:0000256" key="3">
    <source>
        <dbReference type="ARBA" id="ARBA00022729"/>
    </source>
</evidence>
<dbReference type="Pfam" id="PF09335">
    <property type="entry name" value="VTT_dom"/>
    <property type="match status" value="1"/>
</dbReference>
<comment type="similarity">
    <text evidence="6">Belongs to the TMEM41 family.</text>
</comment>
<name>A0AAV2IQL5_LYMST</name>
<feature type="domain" description="VTT" evidence="8">
    <location>
        <begin position="94"/>
        <end position="214"/>
    </location>
</feature>
<evidence type="ECO:0000256" key="5">
    <source>
        <dbReference type="ARBA" id="ARBA00023136"/>
    </source>
</evidence>
<keyword evidence="3" id="KW-0732">Signal</keyword>
<keyword evidence="4 7" id="KW-1133">Transmembrane helix</keyword>